<name>A0A1N7A432_9FIRM</name>
<feature type="chain" id="PRO_5039405253" evidence="1">
    <location>
        <begin position="35"/>
        <end position="591"/>
    </location>
</feature>
<reference evidence="3" key="1">
    <citation type="submission" date="2017-01" db="EMBL/GenBank/DDBJ databases">
        <authorList>
            <person name="Varghese N."/>
            <person name="Submissions S."/>
        </authorList>
    </citation>
    <scope>NUCLEOTIDE SEQUENCE [LARGE SCALE GENOMIC DNA]</scope>
    <source>
        <strain evidence="3">ATCC 700103</strain>
    </source>
</reference>
<accession>A0A1N7A432</accession>
<protein>
    <submittedName>
        <fullName evidence="2">LPS-assembly protein</fullName>
    </submittedName>
</protein>
<keyword evidence="1" id="KW-0732">Signal</keyword>
<organism evidence="2 3">
    <name type="scientific">Halanaerobium kushneri</name>
    <dbReference type="NCBI Taxonomy" id="56779"/>
    <lineage>
        <taxon>Bacteria</taxon>
        <taxon>Bacillati</taxon>
        <taxon>Bacillota</taxon>
        <taxon>Clostridia</taxon>
        <taxon>Halanaerobiales</taxon>
        <taxon>Halanaerobiaceae</taxon>
        <taxon>Halanaerobium</taxon>
    </lineage>
</organism>
<dbReference type="Proteomes" id="UP000185669">
    <property type="component" value="Unassembled WGS sequence"/>
</dbReference>
<dbReference type="STRING" id="56779.SAMN05421834_12119"/>
<dbReference type="RefSeq" id="WP_076545702.1">
    <property type="nucleotide sequence ID" value="NZ_FTNC01000021.1"/>
</dbReference>
<gene>
    <name evidence="2" type="ORF">SAMN05421834_12119</name>
</gene>
<dbReference type="GO" id="GO:0009279">
    <property type="term" value="C:cell outer membrane"/>
    <property type="evidence" value="ECO:0007669"/>
    <property type="project" value="TreeGrafter"/>
</dbReference>
<dbReference type="PANTHER" id="PTHR30189:SF1">
    <property type="entry name" value="LPS-ASSEMBLY PROTEIN LPTD"/>
    <property type="match status" value="1"/>
</dbReference>
<dbReference type="AlphaFoldDB" id="A0A1N7A432"/>
<dbReference type="GO" id="GO:1990351">
    <property type="term" value="C:transporter complex"/>
    <property type="evidence" value="ECO:0007669"/>
    <property type="project" value="TreeGrafter"/>
</dbReference>
<evidence type="ECO:0000313" key="2">
    <source>
        <dbReference type="EMBL" id="SIR33808.1"/>
    </source>
</evidence>
<dbReference type="OrthoDB" id="2111759at2"/>
<dbReference type="EMBL" id="FTNC01000021">
    <property type="protein sequence ID" value="SIR33808.1"/>
    <property type="molecule type" value="Genomic_DNA"/>
</dbReference>
<dbReference type="InterPro" id="IPR050218">
    <property type="entry name" value="LptD"/>
</dbReference>
<dbReference type="PANTHER" id="PTHR30189">
    <property type="entry name" value="LPS-ASSEMBLY PROTEIN"/>
    <property type="match status" value="1"/>
</dbReference>
<proteinExistence type="predicted"/>
<evidence type="ECO:0000313" key="3">
    <source>
        <dbReference type="Proteomes" id="UP000185669"/>
    </source>
</evidence>
<sequence length="591" mass="68798">MQKNNYRHCQLNQIGGFLLLVFAFLFLLSFSVSAADYVVQGEEITFIEQTGLVVFEGSPVFKSADFTVRADKFELDTENKKLKAYKNVLIESDKDDLRGDSLEYNYQLETGSLYDAKGSVGQIYFSGSELNILSASPVEGVMQSAEFTPCSRPEAHYHFKAKEVRINPDNTITIHHIVPYIANIPVFYFPYYSVTYDPDGKEGEELRNTFPLPRFGYDAEKGVTVELSYPYQIGDSNSGRIYYWREGSGEERDERREYLNIQRFTENLSFKNRYYYLYDYDFEDEVLDEEEKEFRSSLLYTPGNLSLEAGLLRDLLPAEPVNRYFVEANYQFESGLKTGLFKKYDPEQKEIIETVYTADYRFGTGVNASLRREYNSEELIKENYSLSHNQTAVNWNLKYVAGEDYNYYPYLELSFPAFYSFKTSLGTGRVENGGVELNKSRLNLNYNNSWQLPAGFSYHLTHNYRLDHYQSGYDQNYHFSVLNTGLRYRNQLNKKLLFKSALFYRQDRVMGSTPLVDDREEEERLLKPSISLDIRGDYPDSAWALEADGSFDLSSEEWDEINLRLRKKEDCFDFFIGYEFVDKSINFGLSI</sequence>
<evidence type="ECO:0000256" key="1">
    <source>
        <dbReference type="SAM" id="SignalP"/>
    </source>
</evidence>
<keyword evidence="3" id="KW-1185">Reference proteome</keyword>
<feature type="signal peptide" evidence="1">
    <location>
        <begin position="1"/>
        <end position="34"/>
    </location>
</feature>